<sequence>MSANVAAPVHPVEPPSTRTKPANHAARIGAEPSALARRLILGIIGTIFLIPVIAMIEFTFRDGLAGSYTVVHWTGLFSEDSARTYRGLYQAIENSLLLAAITVGIVLVLLLPTMVLVHMQFPRLKRTLEFICIIPITVPAIVLVVGLAPVYSIVVKVLGGSTWTLAFAYGITVLPYAYRAIQSNLDAIPVKTLSEAASTLGAGWLTVLWQVLLPNLRRGVLAASFISIAVVLGEFTIASLLNRRNLQTALLQVSQSDPWVAVIFALFALALAFVLLLIIGRLGSATPARRKS</sequence>
<evidence type="ECO:0000256" key="3">
    <source>
        <dbReference type="ARBA" id="ARBA00022475"/>
    </source>
</evidence>
<comment type="subcellular location">
    <subcellularLocation>
        <location evidence="1">Cell inner membrane</location>
        <topology evidence="1">Multi-pass membrane protein</topology>
    </subcellularLocation>
    <subcellularLocation>
        <location evidence="8">Cell membrane</location>
        <topology evidence="8">Multi-pass membrane protein</topology>
    </subcellularLocation>
</comment>
<evidence type="ECO:0000256" key="6">
    <source>
        <dbReference type="ARBA" id="ARBA00022989"/>
    </source>
</evidence>
<evidence type="ECO:0000256" key="9">
    <source>
        <dbReference type="SAM" id="MobiDB-lite"/>
    </source>
</evidence>
<evidence type="ECO:0000256" key="5">
    <source>
        <dbReference type="ARBA" id="ARBA00022692"/>
    </source>
</evidence>
<dbReference type="AlphaFoldDB" id="A0A8H2K7U4"/>
<dbReference type="Proteomes" id="UP000316560">
    <property type="component" value="Unassembled WGS sequence"/>
</dbReference>
<evidence type="ECO:0000313" key="12">
    <source>
        <dbReference type="Proteomes" id="UP000316560"/>
    </source>
</evidence>
<feature type="transmembrane region" description="Helical" evidence="8">
    <location>
        <begin position="130"/>
        <end position="154"/>
    </location>
</feature>
<dbReference type="EMBL" id="VFRA01000001">
    <property type="protein sequence ID" value="TQO19271.1"/>
    <property type="molecule type" value="Genomic_DNA"/>
</dbReference>
<dbReference type="RefSeq" id="WP_215730377.1">
    <property type="nucleotide sequence ID" value="NZ_VFRA01000001.1"/>
</dbReference>
<keyword evidence="2 8" id="KW-0813">Transport</keyword>
<feature type="transmembrane region" description="Helical" evidence="8">
    <location>
        <begin position="261"/>
        <end position="282"/>
    </location>
</feature>
<dbReference type="GO" id="GO:0005886">
    <property type="term" value="C:plasma membrane"/>
    <property type="evidence" value="ECO:0007669"/>
    <property type="project" value="UniProtKB-SubCell"/>
</dbReference>
<feature type="transmembrane region" description="Helical" evidence="8">
    <location>
        <begin position="160"/>
        <end position="178"/>
    </location>
</feature>
<feature type="transmembrane region" description="Helical" evidence="8">
    <location>
        <begin position="220"/>
        <end position="241"/>
    </location>
</feature>
<keyword evidence="5 8" id="KW-0812">Transmembrane</keyword>
<comment type="caution">
    <text evidence="11">The sequence shown here is derived from an EMBL/GenBank/DDBJ whole genome shotgun (WGS) entry which is preliminary data.</text>
</comment>
<keyword evidence="7 8" id="KW-0472">Membrane</keyword>
<dbReference type="SUPFAM" id="SSF161098">
    <property type="entry name" value="MetI-like"/>
    <property type="match status" value="1"/>
</dbReference>
<dbReference type="InterPro" id="IPR000515">
    <property type="entry name" value="MetI-like"/>
</dbReference>
<evidence type="ECO:0000256" key="8">
    <source>
        <dbReference type="RuleBase" id="RU363032"/>
    </source>
</evidence>
<evidence type="ECO:0000256" key="2">
    <source>
        <dbReference type="ARBA" id="ARBA00022448"/>
    </source>
</evidence>
<evidence type="ECO:0000256" key="7">
    <source>
        <dbReference type="ARBA" id="ARBA00023136"/>
    </source>
</evidence>
<feature type="transmembrane region" description="Helical" evidence="8">
    <location>
        <begin position="39"/>
        <end position="60"/>
    </location>
</feature>
<dbReference type="GO" id="GO:0055085">
    <property type="term" value="P:transmembrane transport"/>
    <property type="evidence" value="ECO:0007669"/>
    <property type="project" value="InterPro"/>
</dbReference>
<feature type="region of interest" description="Disordered" evidence="9">
    <location>
        <begin position="1"/>
        <end position="24"/>
    </location>
</feature>
<keyword evidence="12" id="KW-1185">Reference proteome</keyword>
<evidence type="ECO:0000256" key="1">
    <source>
        <dbReference type="ARBA" id="ARBA00004429"/>
    </source>
</evidence>
<name>A0A8H2K7U4_9MICO</name>
<keyword evidence="6 8" id="KW-1133">Transmembrane helix</keyword>
<keyword evidence="3" id="KW-1003">Cell membrane</keyword>
<evidence type="ECO:0000259" key="10">
    <source>
        <dbReference type="PROSITE" id="PS50928"/>
    </source>
</evidence>
<dbReference type="PROSITE" id="PS50928">
    <property type="entry name" value="ABC_TM1"/>
    <property type="match status" value="1"/>
</dbReference>
<organism evidence="11 12">
    <name type="scientific">Rhodoglobus vestalii</name>
    <dbReference type="NCBI Taxonomy" id="193384"/>
    <lineage>
        <taxon>Bacteria</taxon>
        <taxon>Bacillati</taxon>
        <taxon>Actinomycetota</taxon>
        <taxon>Actinomycetes</taxon>
        <taxon>Micrococcales</taxon>
        <taxon>Microbacteriaceae</taxon>
        <taxon>Rhodoglobus</taxon>
    </lineage>
</organism>
<accession>A0A8H2K7U4</accession>
<keyword evidence="4" id="KW-0997">Cell inner membrane</keyword>
<dbReference type="PANTHER" id="PTHR43357">
    <property type="entry name" value="INNER MEMBRANE ABC TRANSPORTER PERMEASE PROTEIN YDCV"/>
    <property type="match status" value="1"/>
</dbReference>
<reference evidence="11 12" key="1">
    <citation type="submission" date="2019-06" db="EMBL/GenBank/DDBJ databases">
        <title>Sequencing the genomes of 1000 actinobacteria strains.</title>
        <authorList>
            <person name="Klenk H.-P."/>
        </authorList>
    </citation>
    <scope>NUCLEOTIDE SEQUENCE [LARGE SCALE GENOMIC DNA]</scope>
    <source>
        <strain evidence="11 12">DSM 21947</strain>
    </source>
</reference>
<dbReference type="Gene3D" id="1.10.3720.10">
    <property type="entry name" value="MetI-like"/>
    <property type="match status" value="1"/>
</dbReference>
<feature type="transmembrane region" description="Helical" evidence="8">
    <location>
        <begin position="96"/>
        <end position="118"/>
    </location>
</feature>
<dbReference type="Pfam" id="PF00528">
    <property type="entry name" value="BPD_transp_1"/>
    <property type="match status" value="1"/>
</dbReference>
<comment type="similarity">
    <text evidence="8">Belongs to the binding-protein-dependent transport system permease family.</text>
</comment>
<dbReference type="CDD" id="cd06261">
    <property type="entry name" value="TM_PBP2"/>
    <property type="match status" value="1"/>
</dbReference>
<gene>
    <name evidence="11" type="ORF">FB472_0811</name>
</gene>
<dbReference type="InterPro" id="IPR035906">
    <property type="entry name" value="MetI-like_sf"/>
</dbReference>
<protein>
    <submittedName>
        <fullName evidence="11">Putative spermidine/putrescine transport system permease protein</fullName>
    </submittedName>
</protein>
<dbReference type="PANTHER" id="PTHR43357:SF4">
    <property type="entry name" value="INNER MEMBRANE ABC TRANSPORTER PERMEASE PROTEIN YDCV"/>
    <property type="match status" value="1"/>
</dbReference>
<proteinExistence type="inferred from homology"/>
<evidence type="ECO:0000313" key="11">
    <source>
        <dbReference type="EMBL" id="TQO19271.1"/>
    </source>
</evidence>
<feature type="domain" description="ABC transmembrane type-1" evidence="10">
    <location>
        <begin position="92"/>
        <end position="279"/>
    </location>
</feature>
<evidence type="ECO:0000256" key="4">
    <source>
        <dbReference type="ARBA" id="ARBA00022519"/>
    </source>
</evidence>